<evidence type="ECO:0000256" key="1">
    <source>
        <dbReference type="SAM" id="MobiDB-lite"/>
    </source>
</evidence>
<reference evidence="2" key="2">
    <citation type="submission" date="2015-06" db="UniProtKB">
        <authorList>
            <consortium name="EnsemblProtists"/>
        </authorList>
    </citation>
    <scope>IDENTIFICATION</scope>
    <source>
        <strain evidence="2">Emoy2</strain>
    </source>
</reference>
<organism evidence="2 3">
    <name type="scientific">Hyaloperonospora arabidopsidis (strain Emoy2)</name>
    <name type="common">Downy mildew agent</name>
    <name type="synonym">Peronospora arabidopsidis</name>
    <dbReference type="NCBI Taxonomy" id="559515"/>
    <lineage>
        <taxon>Eukaryota</taxon>
        <taxon>Sar</taxon>
        <taxon>Stramenopiles</taxon>
        <taxon>Oomycota</taxon>
        <taxon>Peronosporomycetes</taxon>
        <taxon>Peronosporales</taxon>
        <taxon>Peronosporaceae</taxon>
        <taxon>Hyaloperonospora</taxon>
    </lineage>
</organism>
<dbReference type="HOGENOM" id="CLU_2890583_0_0_1"/>
<feature type="region of interest" description="Disordered" evidence="1">
    <location>
        <begin position="1"/>
        <end position="41"/>
    </location>
</feature>
<dbReference type="EMBL" id="JH598243">
    <property type="status" value="NOT_ANNOTATED_CDS"/>
    <property type="molecule type" value="Genomic_DNA"/>
</dbReference>
<accession>M4C4S1</accession>
<feature type="compositionally biased region" description="Basic and acidic residues" evidence="1">
    <location>
        <begin position="1"/>
        <end position="24"/>
    </location>
</feature>
<dbReference type="AlphaFoldDB" id="M4C4S1"/>
<sequence length="63" mass="7378">MYKTEAGRDGVPRLTMEFRRRSEAPPRAPRARRPRLACGGFNSGQRAQAKWMDHESITRFLFR</sequence>
<protein>
    <submittedName>
        <fullName evidence="2">Uncharacterized protein</fullName>
    </submittedName>
</protein>
<dbReference type="EnsemblProtists" id="HpaT814091">
    <property type="protein sequence ID" value="HpaP814091"/>
    <property type="gene ID" value="HpaG814091"/>
</dbReference>
<dbReference type="Proteomes" id="UP000011713">
    <property type="component" value="Unassembled WGS sequence"/>
</dbReference>
<reference evidence="3" key="1">
    <citation type="journal article" date="2010" name="Science">
        <title>Signatures of adaptation to obligate biotrophy in the Hyaloperonospora arabidopsidis genome.</title>
        <authorList>
            <person name="Baxter L."/>
            <person name="Tripathy S."/>
            <person name="Ishaque N."/>
            <person name="Boot N."/>
            <person name="Cabral A."/>
            <person name="Kemen E."/>
            <person name="Thines M."/>
            <person name="Ah-Fong A."/>
            <person name="Anderson R."/>
            <person name="Badejoko W."/>
            <person name="Bittner-Eddy P."/>
            <person name="Boore J.L."/>
            <person name="Chibucos M.C."/>
            <person name="Coates M."/>
            <person name="Dehal P."/>
            <person name="Delehaunty K."/>
            <person name="Dong S."/>
            <person name="Downton P."/>
            <person name="Dumas B."/>
            <person name="Fabro G."/>
            <person name="Fronick C."/>
            <person name="Fuerstenberg S.I."/>
            <person name="Fulton L."/>
            <person name="Gaulin E."/>
            <person name="Govers F."/>
            <person name="Hughes L."/>
            <person name="Humphray S."/>
            <person name="Jiang R.H."/>
            <person name="Judelson H."/>
            <person name="Kamoun S."/>
            <person name="Kyung K."/>
            <person name="Meijer H."/>
            <person name="Minx P."/>
            <person name="Morris P."/>
            <person name="Nelson J."/>
            <person name="Phuntumart V."/>
            <person name="Qutob D."/>
            <person name="Rehmany A."/>
            <person name="Rougon-Cardoso A."/>
            <person name="Ryden P."/>
            <person name="Torto-Alalibo T."/>
            <person name="Studholme D."/>
            <person name="Wang Y."/>
            <person name="Win J."/>
            <person name="Wood J."/>
            <person name="Clifton S.W."/>
            <person name="Rogers J."/>
            <person name="Van den Ackerveken G."/>
            <person name="Jones J.D."/>
            <person name="McDowell J.M."/>
            <person name="Beynon J."/>
            <person name="Tyler B.M."/>
        </authorList>
    </citation>
    <scope>NUCLEOTIDE SEQUENCE [LARGE SCALE GENOMIC DNA]</scope>
    <source>
        <strain evidence="3">Emoy2</strain>
    </source>
</reference>
<proteinExistence type="predicted"/>
<evidence type="ECO:0000313" key="3">
    <source>
        <dbReference type="Proteomes" id="UP000011713"/>
    </source>
</evidence>
<dbReference type="InParanoid" id="M4C4S1"/>
<keyword evidence="3" id="KW-1185">Reference proteome</keyword>
<evidence type="ECO:0000313" key="2">
    <source>
        <dbReference type="EnsemblProtists" id="HpaP814091"/>
    </source>
</evidence>
<name>M4C4S1_HYAAE</name>
<dbReference type="VEuPathDB" id="FungiDB:HpaG814091"/>